<dbReference type="GO" id="GO:0000155">
    <property type="term" value="F:phosphorelay sensor kinase activity"/>
    <property type="evidence" value="ECO:0007669"/>
    <property type="project" value="InterPro"/>
</dbReference>
<feature type="domain" description="Histidine kinase" evidence="13">
    <location>
        <begin position="264"/>
        <end position="477"/>
    </location>
</feature>
<keyword evidence="16" id="KW-1185">Reference proteome</keyword>
<dbReference type="PANTHER" id="PTHR45436">
    <property type="entry name" value="SENSOR HISTIDINE KINASE YKOH"/>
    <property type="match status" value="1"/>
</dbReference>
<dbReference type="Gene3D" id="1.10.287.130">
    <property type="match status" value="1"/>
</dbReference>
<evidence type="ECO:0000256" key="2">
    <source>
        <dbReference type="ARBA" id="ARBA00004651"/>
    </source>
</evidence>
<keyword evidence="6 15" id="KW-0808">Transferase</keyword>
<comment type="caution">
    <text evidence="15">The sequence shown here is derived from an EMBL/GenBank/DDBJ whole genome shotgun (WGS) entry which is preliminary data.</text>
</comment>
<evidence type="ECO:0000256" key="5">
    <source>
        <dbReference type="ARBA" id="ARBA00022553"/>
    </source>
</evidence>
<gene>
    <name evidence="15" type="primary">creC</name>
    <name evidence="15" type="ORF">JIN81_03795</name>
</gene>
<dbReference type="Pfam" id="PF02518">
    <property type="entry name" value="HATPase_c"/>
    <property type="match status" value="1"/>
</dbReference>
<dbReference type="SMART" id="SM00388">
    <property type="entry name" value="HisKA"/>
    <property type="match status" value="1"/>
</dbReference>
<dbReference type="Proteomes" id="UP000658278">
    <property type="component" value="Unassembled WGS sequence"/>
</dbReference>
<evidence type="ECO:0000313" key="15">
    <source>
        <dbReference type="EMBL" id="MBK1826128.1"/>
    </source>
</evidence>
<dbReference type="InterPro" id="IPR036097">
    <property type="entry name" value="HisK_dim/P_sf"/>
</dbReference>
<keyword evidence="9 12" id="KW-1133">Transmembrane helix</keyword>
<organism evidence="15 16">
    <name type="scientific">Haloferula rosea</name>
    <dbReference type="NCBI Taxonomy" id="490093"/>
    <lineage>
        <taxon>Bacteria</taxon>
        <taxon>Pseudomonadati</taxon>
        <taxon>Verrucomicrobiota</taxon>
        <taxon>Verrucomicrobiia</taxon>
        <taxon>Verrucomicrobiales</taxon>
        <taxon>Verrucomicrobiaceae</taxon>
        <taxon>Haloferula</taxon>
    </lineage>
</organism>
<evidence type="ECO:0000256" key="8">
    <source>
        <dbReference type="ARBA" id="ARBA00022777"/>
    </source>
</evidence>
<dbReference type="InterPro" id="IPR036890">
    <property type="entry name" value="HATPase_C_sf"/>
</dbReference>
<evidence type="ECO:0000256" key="4">
    <source>
        <dbReference type="ARBA" id="ARBA00022475"/>
    </source>
</evidence>
<keyword evidence="8 15" id="KW-0418">Kinase</keyword>
<dbReference type="InterPro" id="IPR004358">
    <property type="entry name" value="Sig_transdc_His_kin-like_C"/>
</dbReference>
<dbReference type="PROSITE" id="PS50109">
    <property type="entry name" value="HIS_KIN"/>
    <property type="match status" value="1"/>
</dbReference>
<dbReference type="InterPro" id="IPR003661">
    <property type="entry name" value="HisK_dim/P_dom"/>
</dbReference>
<evidence type="ECO:0000256" key="3">
    <source>
        <dbReference type="ARBA" id="ARBA00012438"/>
    </source>
</evidence>
<dbReference type="Pfam" id="PF00512">
    <property type="entry name" value="HisKA"/>
    <property type="match status" value="1"/>
</dbReference>
<dbReference type="PROSITE" id="PS50885">
    <property type="entry name" value="HAMP"/>
    <property type="match status" value="1"/>
</dbReference>
<dbReference type="SUPFAM" id="SSF55874">
    <property type="entry name" value="ATPase domain of HSP90 chaperone/DNA topoisomerase II/histidine kinase"/>
    <property type="match status" value="1"/>
</dbReference>
<dbReference type="InterPro" id="IPR003594">
    <property type="entry name" value="HATPase_dom"/>
</dbReference>
<keyword evidence="10" id="KW-0902">Two-component regulatory system</keyword>
<feature type="domain" description="HAMP" evidence="14">
    <location>
        <begin position="209"/>
        <end position="257"/>
    </location>
</feature>
<dbReference type="Gene3D" id="3.30.565.10">
    <property type="entry name" value="Histidine kinase-like ATPase, C-terminal domain"/>
    <property type="match status" value="1"/>
</dbReference>
<evidence type="ECO:0000313" key="16">
    <source>
        <dbReference type="Proteomes" id="UP000658278"/>
    </source>
</evidence>
<dbReference type="InterPro" id="IPR029151">
    <property type="entry name" value="Sensor-like_sf"/>
</dbReference>
<evidence type="ECO:0000256" key="11">
    <source>
        <dbReference type="ARBA" id="ARBA00023136"/>
    </source>
</evidence>
<dbReference type="NCBIfam" id="NF008312">
    <property type="entry name" value="PRK11100.1"/>
    <property type="match status" value="1"/>
</dbReference>
<comment type="catalytic activity">
    <reaction evidence="1">
        <text>ATP + protein L-histidine = ADP + protein N-phospho-L-histidine.</text>
        <dbReference type="EC" id="2.7.13.3"/>
    </reaction>
</comment>
<keyword evidence="5" id="KW-0597">Phosphoprotein</keyword>
<evidence type="ECO:0000256" key="6">
    <source>
        <dbReference type="ARBA" id="ARBA00022679"/>
    </source>
</evidence>
<name>A0A934VAB5_9BACT</name>
<evidence type="ECO:0000259" key="13">
    <source>
        <dbReference type="PROSITE" id="PS50109"/>
    </source>
</evidence>
<sequence length="477" mass="52520">MRLTRLTLLIIALIIGSGFYLLVRRQLDEVEPQTFQATEETLVDTAHLLASFVEADLESEGFDPDRFDAAFQGAKSRVFKARIYRHLKQNVGLGAYITDSKGIVIFDSNNGSLVGTDMSKARDVHLCLQGKYGARSSRDDENNPSSSVLYVAAPIGDPSSPWGVLSVSKPQSDVLPIVRKRRSEIWWGTGLIGGGILFLVAAVFVWQYRPIGLLTEYARAIEQGARPDMPKLGAGREVNTLAHALQSMRESLEGRRYAERYVQTLTHEMKSPLAAIRGAAELLHEDMPTEDRHRFMANIRAESSRAERLLNRLLELSALEGRSQLDNPEDVDFLEITKRALAQAQPMAELASVEIITKLPASVEPVRGDAFILRAAVTNLLENAIDFSPAGDSILVELRTEVDDLILTIEDRGPGVPDYAKSRIFERFFSLRHLEAGRKGTGLGLTLVKEAVDLHHGSITLDAAEPSGTVATLTLPV</sequence>
<feature type="transmembrane region" description="Helical" evidence="12">
    <location>
        <begin position="6"/>
        <end position="23"/>
    </location>
</feature>
<evidence type="ECO:0000259" key="14">
    <source>
        <dbReference type="PROSITE" id="PS50885"/>
    </source>
</evidence>
<proteinExistence type="predicted"/>
<keyword evidence="4" id="KW-1003">Cell membrane</keyword>
<dbReference type="RefSeq" id="WP_200276533.1">
    <property type="nucleotide sequence ID" value="NZ_JAENII010000002.1"/>
</dbReference>
<dbReference type="PRINTS" id="PR00344">
    <property type="entry name" value="BCTRLSENSOR"/>
</dbReference>
<dbReference type="InterPro" id="IPR003660">
    <property type="entry name" value="HAMP_dom"/>
</dbReference>
<dbReference type="InterPro" id="IPR050428">
    <property type="entry name" value="TCS_sensor_his_kinase"/>
</dbReference>
<feature type="transmembrane region" description="Helical" evidence="12">
    <location>
        <begin position="185"/>
        <end position="206"/>
    </location>
</feature>
<dbReference type="EC" id="2.7.13.3" evidence="3"/>
<evidence type="ECO:0000256" key="1">
    <source>
        <dbReference type="ARBA" id="ARBA00000085"/>
    </source>
</evidence>
<dbReference type="SMART" id="SM00387">
    <property type="entry name" value="HATPase_c"/>
    <property type="match status" value="1"/>
</dbReference>
<evidence type="ECO:0000256" key="7">
    <source>
        <dbReference type="ARBA" id="ARBA00022692"/>
    </source>
</evidence>
<dbReference type="Gene3D" id="3.30.450.20">
    <property type="entry name" value="PAS domain"/>
    <property type="match status" value="1"/>
</dbReference>
<accession>A0A934VAB5</accession>
<comment type="subcellular location">
    <subcellularLocation>
        <location evidence="2">Cell membrane</location>
        <topology evidence="2">Multi-pass membrane protein</topology>
    </subcellularLocation>
</comment>
<dbReference type="PANTHER" id="PTHR45436:SF10">
    <property type="entry name" value="HISTIDINE KINASE"/>
    <property type="match status" value="1"/>
</dbReference>
<keyword evidence="7 12" id="KW-0812">Transmembrane</keyword>
<protein>
    <recommendedName>
        <fullName evidence="3">histidine kinase</fullName>
        <ecNumber evidence="3">2.7.13.3</ecNumber>
    </recommendedName>
</protein>
<evidence type="ECO:0000256" key="9">
    <source>
        <dbReference type="ARBA" id="ARBA00022989"/>
    </source>
</evidence>
<dbReference type="InterPro" id="IPR005467">
    <property type="entry name" value="His_kinase_dom"/>
</dbReference>
<dbReference type="SUPFAM" id="SSF47384">
    <property type="entry name" value="Homodimeric domain of signal transducing histidine kinase"/>
    <property type="match status" value="1"/>
</dbReference>
<evidence type="ECO:0000256" key="10">
    <source>
        <dbReference type="ARBA" id="ARBA00023012"/>
    </source>
</evidence>
<dbReference type="EMBL" id="JAENII010000002">
    <property type="protein sequence ID" value="MBK1826128.1"/>
    <property type="molecule type" value="Genomic_DNA"/>
</dbReference>
<reference evidence="15" key="1">
    <citation type="submission" date="2021-01" db="EMBL/GenBank/DDBJ databases">
        <title>Modified the classification status of verrucomicrobia.</title>
        <authorList>
            <person name="Feng X."/>
        </authorList>
    </citation>
    <scope>NUCLEOTIDE SEQUENCE</scope>
    <source>
        <strain evidence="15">KCTC 22201</strain>
    </source>
</reference>
<evidence type="ECO:0000256" key="12">
    <source>
        <dbReference type="SAM" id="Phobius"/>
    </source>
</evidence>
<keyword evidence="11 12" id="KW-0472">Membrane</keyword>
<dbReference type="CDD" id="cd00082">
    <property type="entry name" value="HisKA"/>
    <property type="match status" value="1"/>
</dbReference>
<dbReference type="AlphaFoldDB" id="A0A934VAB5"/>
<dbReference type="SUPFAM" id="SSF103190">
    <property type="entry name" value="Sensory domain-like"/>
    <property type="match status" value="1"/>
</dbReference>
<dbReference type="GO" id="GO:0005886">
    <property type="term" value="C:plasma membrane"/>
    <property type="evidence" value="ECO:0007669"/>
    <property type="project" value="UniProtKB-SubCell"/>
</dbReference>